<gene>
    <name evidence="2" type="ORF">SPIL2461_LOCUS22010</name>
</gene>
<feature type="compositionally biased region" description="Polar residues" evidence="1">
    <location>
        <begin position="41"/>
        <end position="50"/>
    </location>
</feature>
<organism evidence="2 3">
    <name type="scientific">Symbiodinium pilosum</name>
    <name type="common">Dinoflagellate</name>
    <dbReference type="NCBI Taxonomy" id="2952"/>
    <lineage>
        <taxon>Eukaryota</taxon>
        <taxon>Sar</taxon>
        <taxon>Alveolata</taxon>
        <taxon>Dinophyceae</taxon>
        <taxon>Suessiales</taxon>
        <taxon>Symbiodiniaceae</taxon>
        <taxon>Symbiodinium</taxon>
    </lineage>
</organism>
<feature type="region of interest" description="Disordered" evidence="1">
    <location>
        <begin position="1"/>
        <end position="50"/>
    </location>
</feature>
<sequence>VRDASKALAGRSNGTSGYEKGAPNSFLSAQEAESRIETEASRLSQCQGAS</sequence>
<accession>A0A812Y2J0</accession>
<dbReference type="EMBL" id="CAJNIZ010046793">
    <property type="protein sequence ID" value="CAE7756738.1"/>
    <property type="molecule type" value="Genomic_DNA"/>
</dbReference>
<keyword evidence="3" id="KW-1185">Reference proteome</keyword>
<feature type="non-terminal residue" evidence="2">
    <location>
        <position position="1"/>
    </location>
</feature>
<protein>
    <submittedName>
        <fullName evidence="2">Uncharacterized protein</fullName>
    </submittedName>
</protein>
<proteinExistence type="predicted"/>
<evidence type="ECO:0000256" key="1">
    <source>
        <dbReference type="SAM" id="MobiDB-lite"/>
    </source>
</evidence>
<evidence type="ECO:0000313" key="2">
    <source>
        <dbReference type="EMBL" id="CAE7756738.1"/>
    </source>
</evidence>
<evidence type="ECO:0000313" key="3">
    <source>
        <dbReference type="Proteomes" id="UP000649617"/>
    </source>
</evidence>
<dbReference type="AlphaFoldDB" id="A0A812Y2J0"/>
<comment type="caution">
    <text evidence="2">The sequence shown here is derived from an EMBL/GenBank/DDBJ whole genome shotgun (WGS) entry which is preliminary data.</text>
</comment>
<reference evidence="2" key="1">
    <citation type="submission" date="2021-02" db="EMBL/GenBank/DDBJ databases">
        <authorList>
            <person name="Dougan E. K."/>
            <person name="Rhodes N."/>
            <person name="Thang M."/>
            <person name="Chan C."/>
        </authorList>
    </citation>
    <scope>NUCLEOTIDE SEQUENCE</scope>
</reference>
<dbReference type="Proteomes" id="UP000649617">
    <property type="component" value="Unassembled WGS sequence"/>
</dbReference>
<name>A0A812Y2J0_SYMPI</name>
<feature type="non-terminal residue" evidence="2">
    <location>
        <position position="50"/>
    </location>
</feature>